<keyword evidence="2" id="KW-1185">Reference proteome</keyword>
<dbReference type="Proteomes" id="UP000324701">
    <property type="component" value="Unassembled WGS sequence"/>
</dbReference>
<organism evidence="1 2">
    <name type="scientific">Mycobacterium simiae</name>
    <name type="common">Mycobacterium habana</name>
    <dbReference type="NCBI Taxonomy" id="1784"/>
    <lineage>
        <taxon>Bacteria</taxon>
        <taxon>Bacillati</taxon>
        <taxon>Actinomycetota</taxon>
        <taxon>Actinomycetes</taxon>
        <taxon>Mycobacteriales</taxon>
        <taxon>Mycobacteriaceae</taxon>
        <taxon>Mycobacterium</taxon>
        <taxon>Mycobacterium simiae complex</taxon>
    </lineage>
</organism>
<sequence>MRSGQHRGLLWVAFGPYRRDLRPCRWCDTAGHHRSYRGPKERIVKPEKVNGYARGRGRNGQRSLAAAEGVLVALRHCSLDEAFVDIVETAKRHNVAPMELADALVAIAENNGTHHLDDAVVSAADRAWGELVSKSAHDPSREQKRHI</sequence>
<dbReference type="AlphaFoldDB" id="A0A5B1BNC0"/>
<protein>
    <submittedName>
        <fullName evidence="1">ANTAR domain-containing protein</fullName>
    </submittedName>
</protein>
<gene>
    <name evidence="1" type="ORF">F0Q45_16095</name>
</gene>
<dbReference type="EMBL" id="VTZN01000100">
    <property type="protein sequence ID" value="KAA1249285.1"/>
    <property type="molecule type" value="Genomic_DNA"/>
</dbReference>
<name>A0A5B1BNC0_MYCSI</name>
<dbReference type="OrthoDB" id="4466770at2"/>
<evidence type="ECO:0000313" key="2">
    <source>
        <dbReference type="Proteomes" id="UP000324701"/>
    </source>
</evidence>
<accession>A0A5B1BNC0</accession>
<proteinExistence type="predicted"/>
<comment type="caution">
    <text evidence="1">The sequence shown here is derived from an EMBL/GenBank/DDBJ whole genome shotgun (WGS) entry which is preliminary data.</text>
</comment>
<evidence type="ECO:0000313" key="1">
    <source>
        <dbReference type="EMBL" id="KAA1249285.1"/>
    </source>
</evidence>
<reference evidence="1 2" key="1">
    <citation type="submission" date="2019-09" db="EMBL/GenBank/DDBJ databases">
        <title>Report of infection by Mycobacterium simiae a patient suffering from pulmonary tuberculosis.</title>
        <authorList>
            <person name="Mohanty P.S."/>
            <person name="Bansal A.K."/>
            <person name="Singh H."/>
            <person name="Sharma S."/>
            <person name="Patil S.A."/>
            <person name="Upadhaya P."/>
            <person name="Singh P.K."/>
            <person name="Kumar D."/>
            <person name="Kumar S."/>
            <person name="Singh R.K."/>
            <person name="Chaudhary B."/>
        </authorList>
    </citation>
    <scope>NUCLEOTIDE SEQUENCE [LARGE SCALE GENOMIC DNA]</scope>
    <source>
        <strain evidence="1 2">JAL-560-SIM</strain>
    </source>
</reference>